<name>A0AA37SU52_9BACT</name>
<sequence length="164" mass="18466">MTKEYIKSKEPNEYHQGFKLSEREGRSFAPPPLQLKAVYNRQAESTSPQNNSAFQLKKYENQTGMPDQLKTGIENMSGFSLNDVKVHYNSPQPAQLKAHAYAQGTDIHIAPGQEQHLPHEAWHIVQQKQGKVKPTKQVNGKPVNDNTSLEQEADTMGQKALTNK</sequence>
<feature type="region of interest" description="Disordered" evidence="1">
    <location>
        <begin position="1"/>
        <end position="31"/>
    </location>
</feature>
<organism evidence="3 4">
    <name type="scientific">Portibacter lacus</name>
    <dbReference type="NCBI Taxonomy" id="1099794"/>
    <lineage>
        <taxon>Bacteria</taxon>
        <taxon>Pseudomonadati</taxon>
        <taxon>Bacteroidota</taxon>
        <taxon>Saprospiria</taxon>
        <taxon>Saprospirales</taxon>
        <taxon>Haliscomenobacteraceae</taxon>
        <taxon>Portibacter</taxon>
    </lineage>
</organism>
<reference evidence="3" key="2">
    <citation type="submission" date="2023-01" db="EMBL/GenBank/DDBJ databases">
        <title>Draft genome sequence of Portibacter lacus strain NBRC 108769.</title>
        <authorList>
            <person name="Sun Q."/>
            <person name="Mori K."/>
        </authorList>
    </citation>
    <scope>NUCLEOTIDE SEQUENCE</scope>
    <source>
        <strain evidence="3">NBRC 108769</strain>
    </source>
</reference>
<dbReference type="Pfam" id="PF13699">
    <property type="entry name" value="eCIS_core"/>
    <property type="match status" value="1"/>
</dbReference>
<feature type="region of interest" description="Disordered" evidence="1">
    <location>
        <begin position="126"/>
        <end position="164"/>
    </location>
</feature>
<feature type="domain" description="eCIS core" evidence="2">
    <location>
        <begin position="65"/>
        <end position="130"/>
    </location>
</feature>
<accession>A0AA37SU52</accession>
<gene>
    <name evidence="3" type="ORF">GCM10007940_42900</name>
</gene>
<evidence type="ECO:0000313" key="4">
    <source>
        <dbReference type="Proteomes" id="UP001156666"/>
    </source>
</evidence>
<keyword evidence="4" id="KW-1185">Reference proteome</keyword>
<reference evidence="3" key="1">
    <citation type="journal article" date="2014" name="Int. J. Syst. Evol. Microbiol.">
        <title>Complete genome sequence of Corynebacterium casei LMG S-19264T (=DSM 44701T), isolated from a smear-ripened cheese.</title>
        <authorList>
            <consortium name="US DOE Joint Genome Institute (JGI-PGF)"/>
            <person name="Walter F."/>
            <person name="Albersmeier A."/>
            <person name="Kalinowski J."/>
            <person name="Ruckert C."/>
        </authorList>
    </citation>
    <scope>NUCLEOTIDE SEQUENCE</scope>
    <source>
        <strain evidence="3">NBRC 108769</strain>
    </source>
</reference>
<feature type="compositionally biased region" description="Basic and acidic residues" evidence="1">
    <location>
        <begin position="1"/>
        <end position="13"/>
    </location>
</feature>
<dbReference type="Proteomes" id="UP001156666">
    <property type="component" value="Unassembled WGS sequence"/>
</dbReference>
<dbReference type="RefSeq" id="WP_235295076.1">
    <property type="nucleotide sequence ID" value="NZ_BSOH01000031.1"/>
</dbReference>
<dbReference type="AlphaFoldDB" id="A0AA37SU52"/>
<proteinExistence type="predicted"/>
<dbReference type="InterPro" id="IPR025295">
    <property type="entry name" value="eCIS_core_dom"/>
</dbReference>
<evidence type="ECO:0000259" key="2">
    <source>
        <dbReference type="Pfam" id="PF13699"/>
    </source>
</evidence>
<comment type="caution">
    <text evidence="3">The sequence shown here is derived from an EMBL/GenBank/DDBJ whole genome shotgun (WGS) entry which is preliminary data.</text>
</comment>
<dbReference type="EMBL" id="BSOH01000031">
    <property type="protein sequence ID" value="GLR19674.1"/>
    <property type="molecule type" value="Genomic_DNA"/>
</dbReference>
<evidence type="ECO:0000313" key="3">
    <source>
        <dbReference type="EMBL" id="GLR19674.1"/>
    </source>
</evidence>
<evidence type="ECO:0000256" key="1">
    <source>
        <dbReference type="SAM" id="MobiDB-lite"/>
    </source>
</evidence>
<protein>
    <recommendedName>
        <fullName evidence="2">eCIS core domain-containing protein</fullName>
    </recommendedName>
</protein>